<sequence length="96" mass="11116">MAQERDVDVDRILAITFDDFNGFLAETDAEQPCEACNSTEEWDVWVDDGMPQLTQSTLYRTPENGILYFNTMCRSCGNTRLFNAQFVSDYIRSRKK</sequence>
<comment type="caution">
    <text evidence="1">The sequence shown here is derived from an EMBL/GenBank/DDBJ whole genome shotgun (WGS) entry which is preliminary data.</text>
</comment>
<proteinExistence type="predicted"/>
<dbReference type="AlphaFoldDB" id="A0AAE2A3H1"/>
<reference evidence="1 2" key="1">
    <citation type="submission" date="2014-11" db="EMBL/GenBank/DDBJ databases">
        <title>Draft genome sequence of Pseudomonas fluorescens strains SF4c SF39a.</title>
        <authorList>
            <person name="Underwood G.E."/>
            <person name="Ly L.K."/>
            <person name="Bitzer A.S."/>
            <person name="Godino A."/>
            <person name="Bucci V."/>
            <person name="Fischer S."/>
            <person name="Silby M.W."/>
        </authorList>
    </citation>
    <scope>NUCLEOTIDE SEQUENCE [LARGE SCALE GENOMIC DNA]</scope>
    <source>
        <strain evidence="1 2">SF4c</strain>
    </source>
</reference>
<dbReference type="EMBL" id="JTGH01000024">
    <property type="protein sequence ID" value="KIF56207.1"/>
    <property type="molecule type" value="Genomic_DNA"/>
</dbReference>
<protein>
    <submittedName>
        <fullName evidence="1">Uncharacterized protein</fullName>
    </submittedName>
</protein>
<accession>A0AAE2A3H1</accession>
<dbReference type="RefSeq" id="WP_039772251.1">
    <property type="nucleotide sequence ID" value="NZ_JTGH01000024.1"/>
</dbReference>
<dbReference type="Proteomes" id="UP000031587">
    <property type="component" value="Unassembled WGS sequence"/>
</dbReference>
<evidence type="ECO:0000313" key="2">
    <source>
        <dbReference type="Proteomes" id="UP000031587"/>
    </source>
</evidence>
<evidence type="ECO:0000313" key="1">
    <source>
        <dbReference type="EMBL" id="KIF56207.1"/>
    </source>
</evidence>
<organism evidence="1 2">
    <name type="scientific">Pseudomonas fluorescens</name>
    <dbReference type="NCBI Taxonomy" id="294"/>
    <lineage>
        <taxon>Bacteria</taxon>
        <taxon>Pseudomonadati</taxon>
        <taxon>Pseudomonadota</taxon>
        <taxon>Gammaproteobacteria</taxon>
        <taxon>Pseudomonadales</taxon>
        <taxon>Pseudomonadaceae</taxon>
        <taxon>Pseudomonas</taxon>
    </lineage>
</organism>
<name>A0AAE2A3H1_PSEFL</name>
<gene>
    <name evidence="1" type="ORF">QS95_25315</name>
</gene>